<dbReference type="InterPro" id="IPR028098">
    <property type="entry name" value="Glyco_trans_4-like_N"/>
</dbReference>
<dbReference type="GO" id="GO:0016757">
    <property type="term" value="F:glycosyltransferase activity"/>
    <property type="evidence" value="ECO:0007669"/>
    <property type="project" value="InterPro"/>
</dbReference>
<dbReference type="Gene3D" id="3.40.50.2000">
    <property type="entry name" value="Glycogen Phosphorylase B"/>
    <property type="match status" value="2"/>
</dbReference>
<dbReference type="PANTHER" id="PTHR45947">
    <property type="entry name" value="SULFOQUINOVOSYL TRANSFERASE SQD2"/>
    <property type="match status" value="1"/>
</dbReference>
<feature type="domain" description="Glycosyltransferase subfamily 4-like N-terminal" evidence="2">
    <location>
        <begin position="33"/>
        <end position="186"/>
    </location>
</feature>
<feature type="domain" description="Glycosyl transferase family 1" evidence="1">
    <location>
        <begin position="204"/>
        <end position="352"/>
    </location>
</feature>
<evidence type="ECO:0000259" key="1">
    <source>
        <dbReference type="Pfam" id="PF00534"/>
    </source>
</evidence>
<name>A0A363UQ14_9GAMM</name>
<comment type="caution">
    <text evidence="3">The sequence shown here is derived from an EMBL/GenBank/DDBJ whole genome shotgun (WGS) entry which is preliminary data.</text>
</comment>
<dbReference type="RefSeq" id="WP_109719000.1">
    <property type="nucleotide sequence ID" value="NZ_QEQK01000002.1"/>
</dbReference>
<protein>
    <submittedName>
        <fullName evidence="3">Group 1 glycosyl transferase</fullName>
    </submittedName>
</protein>
<dbReference type="AlphaFoldDB" id="A0A363UQ14"/>
<dbReference type="Proteomes" id="UP000251800">
    <property type="component" value="Unassembled WGS sequence"/>
</dbReference>
<gene>
    <name evidence="3" type="ORF">DEH80_03135</name>
</gene>
<proteinExistence type="predicted"/>
<dbReference type="InterPro" id="IPR050194">
    <property type="entry name" value="Glycosyltransferase_grp1"/>
</dbReference>
<accession>A0A363UQ14</accession>
<dbReference type="SUPFAM" id="SSF53756">
    <property type="entry name" value="UDP-Glycosyltransferase/glycogen phosphorylase"/>
    <property type="match status" value="1"/>
</dbReference>
<dbReference type="Pfam" id="PF00534">
    <property type="entry name" value="Glycos_transf_1"/>
    <property type="match status" value="1"/>
</dbReference>
<dbReference type="EMBL" id="QEQK01000002">
    <property type="protein sequence ID" value="PWN57497.1"/>
    <property type="molecule type" value="Genomic_DNA"/>
</dbReference>
<dbReference type="PANTHER" id="PTHR45947:SF3">
    <property type="entry name" value="SULFOQUINOVOSYL TRANSFERASE SQD2"/>
    <property type="match status" value="1"/>
</dbReference>
<reference evidence="3 4" key="1">
    <citation type="submission" date="2018-05" db="EMBL/GenBank/DDBJ databases">
        <title>Abyssibacter profundi OUC007T gen. nov., sp. nov, a marine bacterium isolated from seawater of the Mariana Trench.</title>
        <authorList>
            <person name="Zhou S."/>
        </authorList>
    </citation>
    <scope>NUCLEOTIDE SEQUENCE [LARGE SCALE GENOMIC DNA]</scope>
    <source>
        <strain evidence="3 4">OUC007</strain>
    </source>
</reference>
<dbReference type="OrthoDB" id="9802525at2"/>
<keyword evidence="4" id="KW-1185">Reference proteome</keyword>
<evidence type="ECO:0000313" key="4">
    <source>
        <dbReference type="Proteomes" id="UP000251800"/>
    </source>
</evidence>
<dbReference type="Pfam" id="PF13439">
    <property type="entry name" value="Glyco_transf_4"/>
    <property type="match status" value="1"/>
</dbReference>
<evidence type="ECO:0000259" key="2">
    <source>
        <dbReference type="Pfam" id="PF13439"/>
    </source>
</evidence>
<keyword evidence="3" id="KW-0808">Transferase</keyword>
<organism evidence="3 4">
    <name type="scientific">Abyssibacter profundi</name>
    <dbReference type="NCBI Taxonomy" id="2182787"/>
    <lineage>
        <taxon>Bacteria</taxon>
        <taxon>Pseudomonadati</taxon>
        <taxon>Pseudomonadota</taxon>
        <taxon>Gammaproteobacteria</taxon>
        <taxon>Chromatiales</taxon>
        <taxon>Oceanococcaceae</taxon>
        <taxon>Abyssibacter</taxon>
    </lineage>
</organism>
<evidence type="ECO:0000313" key="3">
    <source>
        <dbReference type="EMBL" id="PWN57497.1"/>
    </source>
</evidence>
<dbReference type="InterPro" id="IPR001296">
    <property type="entry name" value="Glyco_trans_1"/>
</dbReference>
<sequence>MNAVSPLGLAESSAQPARRLRVAFFSDSVAERNGAGTYYHDLLPQLETVTAGVQMFQPSDRPRARRLSVPMPGDPTQRLLTPNVPKLWRLFRDFRPDVVVSITPGPFGLLGHALARRHGCGQLVGFHTQFEELSRLYWNPVSRHIANRYLTLANQQLCRSAHATVVNNRQLMATVRGLGADQASVVGTPLPLDFMRSPVRPLRPELEQVLFAGRLAPEKNLGAVLDAAKACPNVRFAIAGDGPLRRKLQRQAADLPNVHFHGWLDRTALREQLDASDLLLLPSRLETFGSIALEAMARGRPALVAAGAGIHEWLELRDGLITLQEGEAIADKIAELASQALTARQRRSDRARAAAERLNTATIETWCELIRRAAQAPR</sequence>